<dbReference type="Proteomes" id="UP001596425">
    <property type="component" value="Unassembled WGS sequence"/>
</dbReference>
<evidence type="ECO:0000256" key="4">
    <source>
        <dbReference type="ARBA" id="ARBA00022496"/>
    </source>
</evidence>
<dbReference type="PROSITE" id="PS00430">
    <property type="entry name" value="TONB_DEPENDENT_REC_1"/>
    <property type="match status" value="1"/>
</dbReference>
<comment type="caution">
    <text evidence="17">The sequence shown here is derived from an EMBL/GenBank/DDBJ whole genome shotgun (WGS) entry which is preliminary data.</text>
</comment>
<keyword evidence="2 12" id="KW-0813">Transport</keyword>
<keyword evidence="8" id="KW-0406">Ion transport</keyword>
<keyword evidence="9 13" id="KW-0798">TonB box</keyword>
<feature type="domain" description="TonB-dependent receptor plug" evidence="16">
    <location>
        <begin position="36"/>
        <end position="147"/>
    </location>
</feature>
<dbReference type="Gene3D" id="2.40.170.20">
    <property type="entry name" value="TonB-dependent receptor, beta-barrel domain"/>
    <property type="match status" value="1"/>
</dbReference>
<protein>
    <submittedName>
        <fullName evidence="17">TonB-dependent receptor</fullName>
    </submittedName>
</protein>
<keyword evidence="17" id="KW-0675">Receptor</keyword>
<proteinExistence type="inferred from homology"/>
<dbReference type="PROSITE" id="PS52016">
    <property type="entry name" value="TONB_DEPENDENT_REC_3"/>
    <property type="match status" value="1"/>
</dbReference>
<dbReference type="InterPro" id="IPR010916">
    <property type="entry name" value="TonB_box_CS"/>
</dbReference>
<evidence type="ECO:0000259" key="16">
    <source>
        <dbReference type="Pfam" id="PF07715"/>
    </source>
</evidence>
<dbReference type="InterPro" id="IPR039426">
    <property type="entry name" value="TonB-dep_rcpt-like"/>
</dbReference>
<organism evidence="17 18">
    <name type="scientific">Microbulbifer taiwanensis</name>
    <dbReference type="NCBI Taxonomy" id="986746"/>
    <lineage>
        <taxon>Bacteria</taxon>
        <taxon>Pseudomonadati</taxon>
        <taxon>Pseudomonadota</taxon>
        <taxon>Gammaproteobacteria</taxon>
        <taxon>Cellvibrionales</taxon>
        <taxon>Microbulbiferaceae</taxon>
        <taxon>Microbulbifer</taxon>
    </lineage>
</organism>
<dbReference type="Pfam" id="PF00593">
    <property type="entry name" value="TonB_dep_Rec_b-barrel"/>
    <property type="match status" value="1"/>
</dbReference>
<feature type="domain" description="TonB-dependent receptor-like beta-barrel" evidence="15">
    <location>
        <begin position="233"/>
        <end position="649"/>
    </location>
</feature>
<keyword evidence="7" id="KW-0408">Iron</keyword>
<evidence type="ECO:0000256" key="12">
    <source>
        <dbReference type="PROSITE-ProRule" id="PRU01360"/>
    </source>
</evidence>
<evidence type="ECO:0000256" key="5">
    <source>
        <dbReference type="ARBA" id="ARBA00022692"/>
    </source>
</evidence>
<keyword evidence="3 12" id="KW-1134">Transmembrane beta strand</keyword>
<evidence type="ECO:0000256" key="11">
    <source>
        <dbReference type="ARBA" id="ARBA00023237"/>
    </source>
</evidence>
<comment type="similarity">
    <text evidence="12 14">Belongs to the TonB-dependent receptor family.</text>
</comment>
<evidence type="ECO:0000256" key="1">
    <source>
        <dbReference type="ARBA" id="ARBA00004571"/>
    </source>
</evidence>
<name>A0ABW1YUM6_9GAMM</name>
<evidence type="ECO:0000256" key="14">
    <source>
        <dbReference type="RuleBase" id="RU003357"/>
    </source>
</evidence>
<evidence type="ECO:0000256" key="6">
    <source>
        <dbReference type="ARBA" id="ARBA00022729"/>
    </source>
</evidence>
<keyword evidence="11 12" id="KW-0998">Cell outer membrane</keyword>
<dbReference type="SUPFAM" id="SSF56935">
    <property type="entry name" value="Porins"/>
    <property type="match status" value="1"/>
</dbReference>
<dbReference type="RefSeq" id="WP_193192521.1">
    <property type="nucleotide sequence ID" value="NZ_JACZFR010000029.1"/>
</dbReference>
<evidence type="ECO:0000256" key="2">
    <source>
        <dbReference type="ARBA" id="ARBA00022448"/>
    </source>
</evidence>
<dbReference type="InterPro" id="IPR036942">
    <property type="entry name" value="Beta-barrel_TonB_sf"/>
</dbReference>
<evidence type="ECO:0000256" key="3">
    <source>
        <dbReference type="ARBA" id="ARBA00022452"/>
    </source>
</evidence>
<accession>A0ABW1YUM6</accession>
<evidence type="ECO:0000256" key="10">
    <source>
        <dbReference type="ARBA" id="ARBA00023136"/>
    </source>
</evidence>
<keyword evidence="5 12" id="KW-0812">Transmembrane</keyword>
<sequence>MRSVIFVLVFCSGLAAAEESRLETLVVTASRHAKPLQDNSDSLSLLDGDSLTLIDHTHIQQSLARVPGVNFARGNGQEYLPSLRSPVLSGAGACGSLLSAEDGIPLRAAGFCNVNELFESHSEMARRIEVVRGPASTLYGSNAMHGVINVIGAQVGESEGVSIGVEAGPHDFARTRVSVDSGLKSGSGARADLSLTGDGGYRDASGYGQQKLALRHQANIGAARVRTSLAATNLNQETAGYIEGEGAYRDRRLSRSNPNPEAYRDARALRLSSRIEFDTDTGGNVSLTPYLRKADMKFLQHYLPGQALEENGQRSIGLRSSYSGYLGRDLQLVAGLDTEFTRGYLTESQQNPTAGSEFLQATIPTGRHYDYRADTLVAAPFALASWQATEELILNAGLRYETLKYDYDNRMLAGRTAEDGTPCAFGGCRFNRPADREDSFRNWSPRLGAIYRLSANSQLFANLAEGFRVPQATELYRLQREQTVAELDAEEIDSAELGIRGGDTGLGYELVVYAMRKENVIFRDADFFNQSGGATEHRGLELALDYKLAEQWRMQLSASYAEHRYRDERLLDGVSLKGKLVDSAPRAFGSSRLQWQPTAALLAELEWLHQGHYFTDPQNRHRYPGHDLLNLHAQWQFNSWQLSARLLNLTDEAYAERADYSSFGGDRYFPGERRALYLGLAVEW</sequence>
<evidence type="ECO:0000313" key="17">
    <source>
        <dbReference type="EMBL" id="MFC6635730.1"/>
    </source>
</evidence>
<dbReference type="InterPro" id="IPR012910">
    <property type="entry name" value="Plug_dom"/>
</dbReference>
<keyword evidence="18" id="KW-1185">Reference proteome</keyword>
<comment type="subcellular location">
    <subcellularLocation>
        <location evidence="1 12">Cell outer membrane</location>
        <topology evidence="1 12">Multi-pass membrane protein</topology>
    </subcellularLocation>
</comment>
<keyword evidence="6" id="KW-0732">Signal</keyword>
<keyword evidence="10 12" id="KW-0472">Membrane</keyword>
<feature type="short sequence motif" description="TonB box" evidence="13">
    <location>
        <begin position="24"/>
        <end position="30"/>
    </location>
</feature>
<dbReference type="Pfam" id="PF07715">
    <property type="entry name" value="Plug"/>
    <property type="match status" value="1"/>
</dbReference>
<gene>
    <name evidence="17" type="ORF">ACFQBM_20870</name>
</gene>
<dbReference type="EMBL" id="JBHSVR010000001">
    <property type="protein sequence ID" value="MFC6635730.1"/>
    <property type="molecule type" value="Genomic_DNA"/>
</dbReference>
<evidence type="ECO:0000256" key="13">
    <source>
        <dbReference type="PROSITE-ProRule" id="PRU10143"/>
    </source>
</evidence>
<dbReference type="InterPro" id="IPR000531">
    <property type="entry name" value="Beta-barrel_TonB"/>
</dbReference>
<evidence type="ECO:0000256" key="7">
    <source>
        <dbReference type="ARBA" id="ARBA00023004"/>
    </source>
</evidence>
<dbReference type="InterPro" id="IPR037066">
    <property type="entry name" value="Plug_dom_sf"/>
</dbReference>
<dbReference type="PANTHER" id="PTHR32552">
    <property type="entry name" value="FERRICHROME IRON RECEPTOR-RELATED"/>
    <property type="match status" value="1"/>
</dbReference>
<reference evidence="18" key="1">
    <citation type="journal article" date="2019" name="Int. J. Syst. Evol. Microbiol.">
        <title>The Global Catalogue of Microorganisms (GCM) 10K type strain sequencing project: providing services to taxonomists for standard genome sequencing and annotation.</title>
        <authorList>
            <consortium name="The Broad Institute Genomics Platform"/>
            <consortium name="The Broad Institute Genome Sequencing Center for Infectious Disease"/>
            <person name="Wu L."/>
            <person name="Ma J."/>
        </authorList>
    </citation>
    <scope>NUCLEOTIDE SEQUENCE [LARGE SCALE GENOMIC DNA]</scope>
    <source>
        <strain evidence="18">CGMCC 1.13718</strain>
    </source>
</reference>
<evidence type="ECO:0000259" key="15">
    <source>
        <dbReference type="Pfam" id="PF00593"/>
    </source>
</evidence>
<evidence type="ECO:0000256" key="8">
    <source>
        <dbReference type="ARBA" id="ARBA00023065"/>
    </source>
</evidence>
<keyword evidence="4" id="KW-0410">Iron transport</keyword>
<dbReference type="Gene3D" id="2.170.130.10">
    <property type="entry name" value="TonB-dependent receptor, plug domain"/>
    <property type="match status" value="1"/>
</dbReference>
<dbReference type="PANTHER" id="PTHR32552:SF89">
    <property type="entry name" value="CATECHOLATE SIDEROPHORE RECEPTOR FIU"/>
    <property type="match status" value="1"/>
</dbReference>
<evidence type="ECO:0000313" key="18">
    <source>
        <dbReference type="Proteomes" id="UP001596425"/>
    </source>
</evidence>
<evidence type="ECO:0000256" key="9">
    <source>
        <dbReference type="ARBA" id="ARBA00023077"/>
    </source>
</evidence>